<dbReference type="InterPro" id="IPR023631">
    <property type="entry name" value="Amidase_dom"/>
</dbReference>
<dbReference type="OrthoDB" id="421993at2759"/>
<organism evidence="9 10">
    <name type="scientific">Hypholoma sublateritium (strain FD-334 SS-4)</name>
    <dbReference type="NCBI Taxonomy" id="945553"/>
    <lineage>
        <taxon>Eukaryota</taxon>
        <taxon>Fungi</taxon>
        <taxon>Dikarya</taxon>
        <taxon>Basidiomycota</taxon>
        <taxon>Agaricomycotina</taxon>
        <taxon>Agaricomycetes</taxon>
        <taxon>Agaricomycetidae</taxon>
        <taxon>Agaricales</taxon>
        <taxon>Agaricineae</taxon>
        <taxon>Strophariaceae</taxon>
        <taxon>Hypholoma</taxon>
    </lineage>
</organism>
<comment type="similarity">
    <text evidence="1 7">Belongs to the amidase family. GatA subfamily.</text>
</comment>
<evidence type="ECO:0000256" key="1">
    <source>
        <dbReference type="ARBA" id="ARBA00008069"/>
    </source>
</evidence>
<comment type="catalytic activity">
    <reaction evidence="6 7">
        <text>L-glutamyl-tRNA(Gln) + L-glutamine + ATP + H2O = L-glutaminyl-tRNA(Gln) + L-glutamate + ADP + phosphate + H(+)</text>
        <dbReference type="Rhea" id="RHEA:17521"/>
        <dbReference type="Rhea" id="RHEA-COMP:9681"/>
        <dbReference type="Rhea" id="RHEA-COMP:9684"/>
        <dbReference type="ChEBI" id="CHEBI:15377"/>
        <dbReference type="ChEBI" id="CHEBI:15378"/>
        <dbReference type="ChEBI" id="CHEBI:29985"/>
        <dbReference type="ChEBI" id="CHEBI:30616"/>
        <dbReference type="ChEBI" id="CHEBI:43474"/>
        <dbReference type="ChEBI" id="CHEBI:58359"/>
        <dbReference type="ChEBI" id="CHEBI:78520"/>
        <dbReference type="ChEBI" id="CHEBI:78521"/>
        <dbReference type="ChEBI" id="CHEBI:456216"/>
        <dbReference type="EC" id="6.3.5.7"/>
    </reaction>
</comment>
<dbReference type="STRING" id="945553.A0A0D2NXI2"/>
<protein>
    <recommendedName>
        <fullName evidence="7">Glutamyl-tRNA(Gln) amidotransferase subunit A, mitochondrial</fullName>
        <shortName evidence="7">Glu-AdT subunit A</shortName>
        <ecNumber evidence="7">6.3.5.7</ecNumber>
    </recommendedName>
</protein>
<comment type="subunit">
    <text evidence="7">Subunit of the heterotrimeric GatCAB amidotransferase (AdT) complex, composed of A, B and C subunits.</text>
</comment>
<evidence type="ECO:0000256" key="4">
    <source>
        <dbReference type="ARBA" id="ARBA00022840"/>
    </source>
</evidence>
<comment type="subcellular location">
    <subcellularLocation>
        <location evidence="7">Mitochondrion</location>
    </subcellularLocation>
</comment>
<dbReference type="GO" id="GO:0030956">
    <property type="term" value="C:glutamyl-tRNA(Gln) amidotransferase complex"/>
    <property type="evidence" value="ECO:0007669"/>
    <property type="project" value="UniProtKB-UniRule"/>
</dbReference>
<name>A0A0D2NXI2_HYPSF</name>
<keyword evidence="4 7" id="KW-0067">ATP-binding</keyword>
<dbReference type="AlphaFoldDB" id="A0A0D2NXI2"/>
<dbReference type="Pfam" id="PF01425">
    <property type="entry name" value="Amidase"/>
    <property type="match status" value="1"/>
</dbReference>
<dbReference type="Proteomes" id="UP000054270">
    <property type="component" value="Unassembled WGS sequence"/>
</dbReference>
<dbReference type="InterPro" id="IPR036928">
    <property type="entry name" value="AS_sf"/>
</dbReference>
<evidence type="ECO:0000256" key="6">
    <source>
        <dbReference type="ARBA" id="ARBA00047407"/>
    </source>
</evidence>
<dbReference type="EMBL" id="KN817542">
    <property type="protein sequence ID" value="KJA23504.1"/>
    <property type="molecule type" value="Genomic_DNA"/>
</dbReference>
<keyword evidence="7" id="KW-0496">Mitochondrion</keyword>
<dbReference type="GO" id="GO:0005739">
    <property type="term" value="C:mitochondrion"/>
    <property type="evidence" value="ECO:0007669"/>
    <property type="project" value="UniProtKB-SubCell"/>
</dbReference>
<keyword evidence="10" id="KW-1185">Reference proteome</keyword>
<dbReference type="InterPro" id="IPR000120">
    <property type="entry name" value="Amidase"/>
</dbReference>
<keyword evidence="5 7" id="KW-0648">Protein biosynthesis</keyword>
<dbReference type="GO" id="GO:0070681">
    <property type="term" value="P:glutaminyl-tRNAGln biosynthesis via transamidation"/>
    <property type="evidence" value="ECO:0007669"/>
    <property type="project" value="UniProtKB-UniRule"/>
</dbReference>
<gene>
    <name evidence="9" type="ORF">HYPSUDRAFT_137633</name>
</gene>
<dbReference type="OMA" id="QPASYCG"/>
<evidence type="ECO:0000256" key="2">
    <source>
        <dbReference type="ARBA" id="ARBA00022598"/>
    </source>
</evidence>
<reference evidence="10" key="1">
    <citation type="submission" date="2014-04" db="EMBL/GenBank/DDBJ databases">
        <title>Evolutionary Origins and Diversification of the Mycorrhizal Mutualists.</title>
        <authorList>
            <consortium name="DOE Joint Genome Institute"/>
            <consortium name="Mycorrhizal Genomics Consortium"/>
            <person name="Kohler A."/>
            <person name="Kuo A."/>
            <person name="Nagy L.G."/>
            <person name="Floudas D."/>
            <person name="Copeland A."/>
            <person name="Barry K.W."/>
            <person name="Cichocki N."/>
            <person name="Veneault-Fourrey C."/>
            <person name="LaButti K."/>
            <person name="Lindquist E.A."/>
            <person name="Lipzen A."/>
            <person name="Lundell T."/>
            <person name="Morin E."/>
            <person name="Murat C."/>
            <person name="Riley R."/>
            <person name="Ohm R."/>
            <person name="Sun H."/>
            <person name="Tunlid A."/>
            <person name="Henrissat B."/>
            <person name="Grigoriev I.V."/>
            <person name="Hibbett D.S."/>
            <person name="Martin F."/>
        </authorList>
    </citation>
    <scope>NUCLEOTIDE SEQUENCE [LARGE SCALE GENOMIC DNA]</scope>
    <source>
        <strain evidence="10">FD-334 SS-4</strain>
    </source>
</reference>
<dbReference type="EC" id="6.3.5.7" evidence="7"/>
<feature type="active site" description="Charge relay system" evidence="7">
    <location>
        <position position="61"/>
    </location>
</feature>
<dbReference type="PROSITE" id="PS00571">
    <property type="entry name" value="AMIDASES"/>
    <property type="match status" value="1"/>
</dbReference>
<evidence type="ECO:0000313" key="9">
    <source>
        <dbReference type="EMBL" id="KJA23504.1"/>
    </source>
</evidence>
<keyword evidence="3 7" id="KW-0547">Nucleotide-binding</keyword>
<dbReference type="InterPro" id="IPR020556">
    <property type="entry name" value="Amidase_CS"/>
</dbReference>
<dbReference type="GO" id="GO:0050567">
    <property type="term" value="F:glutaminyl-tRNA synthase (glutamine-hydrolyzing) activity"/>
    <property type="evidence" value="ECO:0007669"/>
    <property type="project" value="UniProtKB-UniRule"/>
</dbReference>
<dbReference type="SUPFAM" id="SSF75304">
    <property type="entry name" value="Amidase signature (AS) enzymes"/>
    <property type="match status" value="1"/>
</dbReference>
<keyword evidence="2 7" id="KW-0436">Ligase</keyword>
<dbReference type="PANTHER" id="PTHR11895:SF7">
    <property type="entry name" value="GLUTAMYL-TRNA(GLN) AMIDOTRANSFERASE SUBUNIT A, MITOCHONDRIAL"/>
    <property type="match status" value="1"/>
</dbReference>
<dbReference type="PANTHER" id="PTHR11895">
    <property type="entry name" value="TRANSAMIDASE"/>
    <property type="match status" value="1"/>
</dbReference>
<dbReference type="GO" id="GO:0005524">
    <property type="term" value="F:ATP binding"/>
    <property type="evidence" value="ECO:0007669"/>
    <property type="project" value="UniProtKB-KW"/>
</dbReference>
<evidence type="ECO:0000256" key="3">
    <source>
        <dbReference type="ARBA" id="ARBA00022741"/>
    </source>
</evidence>
<accession>A0A0D2NXI2</accession>
<feature type="active site" description="Charge relay system" evidence="7">
    <location>
        <position position="141"/>
    </location>
</feature>
<evidence type="ECO:0000256" key="7">
    <source>
        <dbReference type="HAMAP-Rule" id="MF_03150"/>
    </source>
</evidence>
<feature type="domain" description="Amidase" evidence="8">
    <location>
        <begin position="49"/>
        <end position="491"/>
    </location>
</feature>
<feature type="active site" description="Acyl-ester intermediate" evidence="7">
    <location>
        <position position="165"/>
    </location>
</feature>
<evidence type="ECO:0000259" key="8">
    <source>
        <dbReference type="Pfam" id="PF01425"/>
    </source>
</evidence>
<evidence type="ECO:0000313" key="10">
    <source>
        <dbReference type="Proteomes" id="UP000054270"/>
    </source>
</evidence>
<sequence>MNASATRRFSKTLRSRSVSARCEHREIISEKNPSVNAFVNVSPRPASLRKGPLSGLTIAVKDNIATTTLPTTCSSDMLRDFVSPFDATVIRLLQESGADIIGKTNLDEFGMGSLNVNSIHGPVRNPFDPSSTLEGRSAGGSSGGSAAAVAAGMCNAALGTDTGGSVRLPASYCGVFGLKPSYGLISRWGVVSYADSLDCVGILASELNTMQRVFNSVAKYDSMDPTSAPTEIRLSASNFASKVMSSKGTTLNGLRIGIPQEYFPKEVSPDILDRVRGVVTQLKERGATIIPVSLPSTSYALSAYYVLASAEASSNLARYDGVQYGSYVKPGLDTDKTKTAQIYARSRATGFGPEVQKRILLGTYALSADAFDNYFLQAQRIRQVIKDDFNRIFRIPNYFSDSPCHPNEISPTIDVLLHPSAIRTAPLLTESRSNLNSYVQDVLTVPASLAGLPALSVPIPGPLGNVGGGSSHSWPIGISIVGQWGTDDMVLAIGKALEDLNKT</sequence>
<dbReference type="HAMAP" id="MF_00120">
    <property type="entry name" value="GatA"/>
    <property type="match status" value="1"/>
</dbReference>
<dbReference type="InterPro" id="IPR004412">
    <property type="entry name" value="GatA"/>
</dbReference>
<comment type="function">
    <text evidence="7">Allows the formation of correctly charged Gln-tRNA(Gln) through the transamidation of misacylated Glu-tRNA(Gln) in the mitochondria. The reaction takes place in the presence of glutamine and ATP through an activated gamma-phospho-Glu-tRNA(Gln).</text>
</comment>
<proteinExistence type="inferred from homology"/>
<evidence type="ECO:0000256" key="5">
    <source>
        <dbReference type="ARBA" id="ARBA00022917"/>
    </source>
</evidence>
<dbReference type="GO" id="GO:0032543">
    <property type="term" value="P:mitochondrial translation"/>
    <property type="evidence" value="ECO:0007669"/>
    <property type="project" value="UniProtKB-UniRule"/>
</dbReference>
<dbReference type="Gene3D" id="3.90.1300.10">
    <property type="entry name" value="Amidase signature (AS) domain"/>
    <property type="match status" value="1"/>
</dbReference>